<comment type="caution">
    <text evidence="3">The sequence shown here is derived from an EMBL/GenBank/DDBJ whole genome shotgun (WGS) entry which is preliminary data.</text>
</comment>
<dbReference type="Gene3D" id="3.40.50.1110">
    <property type="entry name" value="SGNH hydrolase"/>
    <property type="match status" value="1"/>
</dbReference>
<protein>
    <recommendedName>
        <fullName evidence="2">SGNH hydrolase-type esterase domain-containing protein</fullName>
    </recommendedName>
</protein>
<organism evidence="3 4">
    <name type="scientific">Pedobacter quisquiliarum</name>
    <dbReference type="NCBI Taxonomy" id="1834438"/>
    <lineage>
        <taxon>Bacteria</taxon>
        <taxon>Pseudomonadati</taxon>
        <taxon>Bacteroidota</taxon>
        <taxon>Sphingobacteriia</taxon>
        <taxon>Sphingobacteriales</taxon>
        <taxon>Sphingobacteriaceae</taxon>
        <taxon>Pedobacter</taxon>
    </lineage>
</organism>
<accession>A0A916UE11</accession>
<dbReference type="Pfam" id="PF13472">
    <property type="entry name" value="Lipase_GDSL_2"/>
    <property type="match status" value="1"/>
</dbReference>
<dbReference type="EMBL" id="BMIL01000007">
    <property type="protein sequence ID" value="GGC69549.1"/>
    <property type="molecule type" value="Genomic_DNA"/>
</dbReference>
<dbReference type="PANTHER" id="PTHR30383:SF5">
    <property type="entry name" value="SGNH HYDROLASE-TYPE ESTERASE DOMAIN-CONTAINING PROTEIN"/>
    <property type="match status" value="1"/>
</dbReference>
<keyword evidence="4" id="KW-1185">Reference proteome</keyword>
<dbReference type="InterPro" id="IPR013830">
    <property type="entry name" value="SGNH_hydro"/>
</dbReference>
<evidence type="ECO:0000259" key="2">
    <source>
        <dbReference type="Pfam" id="PF13472"/>
    </source>
</evidence>
<evidence type="ECO:0000313" key="3">
    <source>
        <dbReference type="EMBL" id="GGC69549.1"/>
    </source>
</evidence>
<dbReference type="PANTHER" id="PTHR30383">
    <property type="entry name" value="THIOESTERASE 1/PROTEASE 1/LYSOPHOSPHOLIPASE L1"/>
    <property type="match status" value="1"/>
</dbReference>
<dbReference type="Proteomes" id="UP000651668">
    <property type="component" value="Unassembled WGS sequence"/>
</dbReference>
<dbReference type="InterPro" id="IPR051532">
    <property type="entry name" value="Ester_Hydrolysis_Enzymes"/>
</dbReference>
<gene>
    <name evidence="3" type="ORF">GCM10011387_23660</name>
</gene>
<keyword evidence="1" id="KW-0732">Signal</keyword>
<evidence type="ECO:0000313" key="4">
    <source>
        <dbReference type="Proteomes" id="UP000651668"/>
    </source>
</evidence>
<reference evidence="3" key="1">
    <citation type="journal article" date="2014" name="Int. J. Syst. Evol. Microbiol.">
        <title>Complete genome sequence of Corynebacterium casei LMG S-19264T (=DSM 44701T), isolated from a smear-ripened cheese.</title>
        <authorList>
            <consortium name="US DOE Joint Genome Institute (JGI-PGF)"/>
            <person name="Walter F."/>
            <person name="Albersmeier A."/>
            <person name="Kalinowski J."/>
            <person name="Ruckert C."/>
        </authorList>
    </citation>
    <scope>NUCLEOTIDE SEQUENCE</scope>
    <source>
        <strain evidence="3">CGMCC 1.15343</strain>
    </source>
</reference>
<dbReference type="SUPFAM" id="SSF52266">
    <property type="entry name" value="SGNH hydrolase"/>
    <property type="match status" value="1"/>
</dbReference>
<evidence type="ECO:0000256" key="1">
    <source>
        <dbReference type="SAM" id="SignalP"/>
    </source>
</evidence>
<feature type="domain" description="SGNH hydrolase-type esterase" evidence="2">
    <location>
        <begin position="66"/>
        <end position="212"/>
    </location>
</feature>
<dbReference type="AlphaFoldDB" id="A0A916UE11"/>
<sequence length="224" mass="25792">MKRSNLYTFLLTLLVCFAVQLQATAQQAKPFWSEIQAFQKQDSIAMPPRNGIVFVGSSSVRMWKDAEEIFKKYQVINRGFGGSTLADAILYQDELILRYEPRQVVIYTGENDVASGVSSTETFERFKTLVTNIRTKMPEVPLVFMSMKESPSRVQFRDTLLKANAMIKDYISTMPKAVYLDVNAKMLDKDGNTRPELFREDMLHMKQAGYDIWEKALRPHLLKK</sequence>
<feature type="chain" id="PRO_5037150852" description="SGNH hydrolase-type esterase domain-containing protein" evidence="1">
    <location>
        <begin position="29"/>
        <end position="224"/>
    </location>
</feature>
<dbReference type="InterPro" id="IPR036514">
    <property type="entry name" value="SGNH_hydro_sf"/>
</dbReference>
<dbReference type="RefSeq" id="WP_188627109.1">
    <property type="nucleotide sequence ID" value="NZ_BMIL01000007.1"/>
</dbReference>
<reference evidence="3" key="2">
    <citation type="submission" date="2020-09" db="EMBL/GenBank/DDBJ databases">
        <authorList>
            <person name="Sun Q."/>
            <person name="Zhou Y."/>
        </authorList>
    </citation>
    <scope>NUCLEOTIDE SEQUENCE</scope>
    <source>
        <strain evidence="3">CGMCC 1.15343</strain>
    </source>
</reference>
<dbReference type="GO" id="GO:0004622">
    <property type="term" value="F:phosphatidylcholine lysophospholipase activity"/>
    <property type="evidence" value="ECO:0007669"/>
    <property type="project" value="TreeGrafter"/>
</dbReference>
<proteinExistence type="predicted"/>
<feature type="signal peptide" evidence="1">
    <location>
        <begin position="1"/>
        <end position="28"/>
    </location>
</feature>
<name>A0A916UE11_9SPHI</name>